<name>A0A1G4B7C1_9PEZI</name>
<proteinExistence type="predicted"/>
<dbReference type="OrthoDB" id="4848105at2759"/>
<protein>
    <submittedName>
        <fullName evidence="2">NPP1 domain-containing protein</fullName>
    </submittedName>
</protein>
<comment type="caution">
    <text evidence="2">The sequence shown here is derived from an EMBL/GenBank/DDBJ whole genome shotgun (WGS) entry which is preliminary data.</text>
</comment>
<dbReference type="RefSeq" id="XP_022474391.1">
    <property type="nucleotide sequence ID" value="XM_022619126.1"/>
</dbReference>
<dbReference type="Proteomes" id="UP000176998">
    <property type="component" value="Unassembled WGS sequence"/>
</dbReference>
<evidence type="ECO:0000313" key="2">
    <source>
        <dbReference type="EMBL" id="OHE97236.1"/>
    </source>
</evidence>
<dbReference type="AlphaFoldDB" id="A0A1G4B7C1"/>
<gene>
    <name evidence="2" type="ORF">CORC01_07490</name>
</gene>
<evidence type="ECO:0000313" key="3">
    <source>
        <dbReference type="Proteomes" id="UP000176998"/>
    </source>
</evidence>
<reference evidence="2 3" key="1">
    <citation type="submission" date="2016-09" db="EMBL/GenBank/DDBJ databases">
        <authorList>
            <person name="Capua I."/>
            <person name="De Benedictis P."/>
            <person name="Joannis T."/>
            <person name="Lombin L.H."/>
            <person name="Cattoli G."/>
        </authorList>
    </citation>
    <scope>NUCLEOTIDE SEQUENCE [LARGE SCALE GENOMIC DNA]</scope>
    <source>
        <strain evidence="2 3">IMI 309357</strain>
    </source>
</reference>
<dbReference type="STRING" id="1209926.A0A1G4B7C1"/>
<evidence type="ECO:0000256" key="1">
    <source>
        <dbReference type="SAM" id="MobiDB-lite"/>
    </source>
</evidence>
<feature type="region of interest" description="Disordered" evidence="1">
    <location>
        <begin position="111"/>
        <end position="139"/>
    </location>
</feature>
<sequence length="139" mass="15707">MDWSLPTDSGRSDCGDDRFGQVYIRRWRSQRRVQIHHDAISPFIGGDLENVFERTLVGRLSLPDIAQQVLSDVKDEKTEVPLTYANFQSHLGFVYRESFYGVLEDDQSYDDGNGVSLSSPPEIAKDTLGAARPTETLRI</sequence>
<accession>A0A1G4B7C1</accession>
<dbReference type="GeneID" id="34560636"/>
<dbReference type="EMBL" id="MJBS01000060">
    <property type="protein sequence ID" value="OHE97236.1"/>
    <property type="molecule type" value="Genomic_DNA"/>
</dbReference>
<organism evidence="2 3">
    <name type="scientific">Colletotrichum orchidophilum</name>
    <dbReference type="NCBI Taxonomy" id="1209926"/>
    <lineage>
        <taxon>Eukaryota</taxon>
        <taxon>Fungi</taxon>
        <taxon>Dikarya</taxon>
        <taxon>Ascomycota</taxon>
        <taxon>Pezizomycotina</taxon>
        <taxon>Sordariomycetes</taxon>
        <taxon>Hypocreomycetidae</taxon>
        <taxon>Glomerellales</taxon>
        <taxon>Glomerellaceae</taxon>
        <taxon>Colletotrichum</taxon>
    </lineage>
</organism>
<keyword evidence="3" id="KW-1185">Reference proteome</keyword>